<accession>A0A7K3WRJ8</accession>
<comment type="caution">
    <text evidence="1">The sequence shown here is derived from an EMBL/GenBank/DDBJ whole genome shotgun (WGS) entry which is preliminary data.</text>
</comment>
<sequence>MKFINRYSKVDSHNYYHTEQFKEDNGELILAIGTSGNLGLITRLKPNGDLEWEKAYRISTTSSQLVFHKIIQLTPMNPSNTPGFQYIIHGVSGVDHYILSINAVDGSLYWVKKVQWPNQIVTLNLAAAIDRFEFYIAISDTTKNPFIGVFNGSCILSIGKTIAVNKTGTIINAIEPRLNGVVLAGKYNNTNQAGFIIDLDHTLVIAKSFAITIPANTIHDLEYDGKDYLVSGYIPSIKKVYVARFNGVSSPNAICFPKTGNNKSRIVLLPRGVYLLHYTTTHGILNLLDPGFVPQWQKELRFSGDENGISKIHFDLVTESITTDAYHSTVESVIVKTDETFESCKTISLGIPAITVQKIEVKLMPLSSVNASFNSSVPTVQINTLTPTLKYVCPPTVSIPTGESTVFQSPNFYIQSAGSTGSDSTKSIHSRWLFRGVLGNKHLPKRTYATNEYNFNKENDYVKIYRTKYRNLGFEIDLLQPPEVVDSTYKFWIYRFGQRDIYVYFRDTIKYLFAAAAHNPLTNPTAFFQAYGNNLIEIENKDDLFFAVQLYTNTNPSSGKNVKTETLTVSELAASAPKFLSNRKKFIHTQFSNMRLIAENGRMLRFTPFNCQIAKIRFEYYSDFIDGVNVEEDWVEIGDFGLNLNDAEVLSALEPSPGSVNGKWQRFNDNAFVKTANYADRWNGSVEPGGRNIRQMVEQYISLSDVVGNPTANESFPLDQNPPASMEISNLNLLNFAALDFHIARMLGLGMLDTDTSVFFNQYVYVATYVSSGDLEDGLGIRDVQHLAMSLPTGLNDHRLPKPVEISEIIPGAFIGNTGEPSNITDADGYTFDGIFRYVSIFNVPEAANLISPPFYATNNEFEAHLYTLSVYAGLEYRKNNDPSWQKPELSNTSDYQNEVLTGDGHNETRPLVLPATGLPLYVHKQNISGTHYYQTYGINWFSRAASSNVVEEIETNLSPANSLVAPSNVNAHLIRHEVPPMFTSQDEQDRYSAIGDTDKTLVRLTFDYHSHHELITRKIPPDSILSDNDILLPANADDADILFPDNEEIFAEEIEIFFRKQMPNNISGKATTIDDHPSNTLLSVIGTAPYHLASQDPNPPTEEEIIYPTVQAGTEANYVGGTFVIDNQEYVIYSIVGTSNPQITVYKKEISDSVFGTITPTADADNLQSPEITNDGFFMAIENMQNESSWSLPNPLSQNVTVGANWPIHREIIYFENDEGDIERRVEKTRGIWSSDANPATVETEDELEAELDVYGNVQYVDENGNPTDEGGEILMQTVFKGLYKITFQGIHLDQHSQYDTGGNPIEWYQGIVRIFTQNTFQAGNPYKTRKVLKVIKIKNIGEPVDLVVYARDTAYSAEPGYDSILTGANISVNFYPGYRAYLYKNTSDALNEANTLPGDEEDVRYTIFGLRSYDSGENYYSKIGTPAIMYAQKLIEAETPEQPEGPLYATRPDFFGRASYSFTTQFTHSPYAILMYRGNDEAFLNALYEKSTVREIRDALKVLGGNNEDYFTNRWTNFVNFTELASDGDFKVYPPVNVSPDGYKFPNPDKQALFDWANKILTDLELDVITDPPGSLSITDPKIFGFAKGAIYHAMNPLTQVPVIFYRIKSGNYRPKNKKQVIMDSNGHALWPSSPSFDMAPMMKRLNSKKTEYTDFTLDGTSDNIYFYGVRELSSQMKMGDFSPLVGPIKLVNSYPAEQPEIKRIMPILENQALGISPAVQLEVNAYPEVQNIRKITVFRSLNRLDAQSVRTMEIAKEYVIPESELTNPVWVVKDVFDDLEEVPFGEGLYYRIAVNRKVEYRDANNILINDFAPSLPSKIAASVIVETSKPSAPVLRYGSKPIEPKRGILAAIKFFWDKTCYNGTYHIYKMNSQGNWTKIYSVQSNDQTIYVDLLDTSLQTGYIETQTDSGDSIFHHFKVVAENTAGLLSTEENILTIYKAEEWIDVDTLP</sequence>
<evidence type="ECO:0000313" key="1">
    <source>
        <dbReference type="EMBL" id="NEN24158.1"/>
    </source>
</evidence>
<organism evidence="1 2">
    <name type="scientific">Cryomorpha ignava</name>
    <dbReference type="NCBI Taxonomy" id="101383"/>
    <lineage>
        <taxon>Bacteria</taxon>
        <taxon>Pseudomonadati</taxon>
        <taxon>Bacteroidota</taxon>
        <taxon>Flavobacteriia</taxon>
        <taxon>Flavobacteriales</taxon>
        <taxon>Cryomorphaceae</taxon>
        <taxon>Cryomorpha</taxon>
    </lineage>
</organism>
<evidence type="ECO:0000313" key="2">
    <source>
        <dbReference type="Proteomes" id="UP000486602"/>
    </source>
</evidence>
<dbReference type="Proteomes" id="UP000486602">
    <property type="component" value="Unassembled WGS sequence"/>
</dbReference>
<gene>
    <name evidence="1" type="ORF">G3O08_11660</name>
</gene>
<proteinExistence type="predicted"/>
<keyword evidence="2" id="KW-1185">Reference proteome</keyword>
<dbReference type="RefSeq" id="WP_163285553.1">
    <property type="nucleotide sequence ID" value="NZ_JAAGVY010000021.1"/>
</dbReference>
<reference evidence="1 2" key="1">
    <citation type="submission" date="2020-02" db="EMBL/GenBank/DDBJ databases">
        <title>Out from the shadows clarifying the taxonomy of the family Cryomorphaceae and related taxa by utilizing the GTDB taxonomic framework.</title>
        <authorList>
            <person name="Bowman J.P."/>
        </authorList>
    </citation>
    <scope>NUCLEOTIDE SEQUENCE [LARGE SCALE GENOMIC DNA]</scope>
    <source>
        <strain evidence="1 2">QSSC 1-22</strain>
    </source>
</reference>
<dbReference type="EMBL" id="JAAGVY010000021">
    <property type="protein sequence ID" value="NEN24158.1"/>
    <property type="molecule type" value="Genomic_DNA"/>
</dbReference>
<name>A0A7K3WRJ8_9FLAO</name>
<protein>
    <submittedName>
        <fullName evidence="1">Uncharacterized protein</fullName>
    </submittedName>
</protein>